<name>A0A4S8J7B0_MUSBA</name>
<evidence type="ECO:0000256" key="3">
    <source>
        <dbReference type="SAM" id="Coils"/>
    </source>
</evidence>
<protein>
    <recommendedName>
        <fullName evidence="7">Filament-like plant protein</fullName>
    </recommendedName>
</protein>
<evidence type="ECO:0008006" key="7">
    <source>
        <dbReference type="Google" id="ProtNLM"/>
    </source>
</evidence>
<feature type="coiled-coil region" evidence="3">
    <location>
        <begin position="164"/>
        <end position="223"/>
    </location>
</feature>
<feature type="compositionally biased region" description="Polar residues" evidence="4">
    <location>
        <begin position="716"/>
        <end position="731"/>
    </location>
</feature>
<feature type="coiled-coil region" evidence="3">
    <location>
        <begin position="425"/>
        <end position="664"/>
    </location>
</feature>
<dbReference type="PANTHER" id="PTHR31580:SF49">
    <property type="entry name" value="FILAMENT-LIKE PLANT PROTEIN 3"/>
    <property type="match status" value="1"/>
</dbReference>
<accession>A0A4S8J7B0</accession>
<feature type="compositionally biased region" description="Low complexity" evidence="4">
    <location>
        <begin position="19"/>
        <end position="30"/>
    </location>
</feature>
<feature type="region of interest" description="Disordered" evidence="4">
    <location>
        <begin position="714"/>
        <end position="733"/>
    </location>
</feature>
<evidence type="ECO:0000256" key="1">
    <source>
        <dbReference type="ARBA" id="ARBA00005921"/>
    </source>
</evidence>
<gene>
    <name evidence="5" type="ORF">C4D60_Mb11t23770</name>
</gene>
<feature type="region of interest" description="Disordered" evidence="4">
    <location>
        <begin position="1"/>
        <end position="65"/>
    </location>
</feature>
<reference evidence="5 6" key="1">
    <citation type="journal article" date="2019" name="Nat. Plants">
        <title>Genome sequencing of Musa balbisiana reveals subgenome evolution and function divergence in polyploid bananas.</title>
        <authorList>
            <person name="Yao X."/>
        </authorList>
    </citation>
    <scope>NUCLEOTIDE SEQUENCE [LARGE SCALE GENOMIC DNA]</scope>
    <source>
        <strain evidence="6">cv. DH-PKW</strain>
        <tissue evidence="5">Leaves</tissue>
    </source>
</reference>
<keyword evidence="2 3" id="KW-0175">Coiled coil</keyword>
<dbReference type="PANTHER" id="PTHR31580">
    <property type="entry name" value="FILAMENT-LIKE PLANT PROTEIN 4"/>
    <property type="match status" value="1"/>
</dbReference>
<keyword evidence="6" id="KW-1185">Reference proteome</keyword>
<feature type="coiled-coil region" evidence="3">
    <location>
        <begin position="103"/>
        <end position="137"/>
    </location>
</feature>
<evidence type="ECO:0000256" key="2">
    <source>
        <dbReference type="ARBA" id="ARBA00023054"/>
    </source>
</evidence>
<evidence type="ECO:0000256" key="4">
    <source>
        <dbReference type="SAM" id="MobiDB-lite"/>
    </source>
</evidence>
<comment type="similarity">
    <text evidence="1">Belongs to the FPP family.</text>
</comment>
<sequence length="802" mass="90456">MDRRSWLWRRKPSDKSPGETESSGSVSSEMHSGEQQEVPRTSINSSPNHVQSPEVSSKDVSHEDNETIKLLNEKLSAALLNVSAKEDLVKQHGKIAEEAVLGWENAEKEISSLKQHLEAASRENLSLEDRVVHLDAALKECVRQLRQTREDQEQSVHDAITKKTHEWESEKLELEIQLTELQAKMEAKAETTTSFDYRLRTKIEILEEENSALKVELDTLTGNLQMQTIEVELSTRTAEAASKQHLDSIKKVARLEAECRRLRAAARKLSLANEHKVISNSYYVESVTDSQSDAGEQLLSLDNEQSCSDSWASALITELDQFKMEKSSMKCFATSVEIDLMDDFLEMERLVALPEADHGNSSTEHDDDLDHASNRDSCSRKQLDTVHLRMGELQERVEKMTTVKVEMEMSLAVTNNQLKDTCDLLVAAEGKLVELQRQLNLVNGEKHDLEIELEAAEGKKNDLEIQLESANIENAKLHERINILDRKFAEEEELSAILKVRCQNIEVTESNRKEIELQLELAYGEVAELKGRISLLEGKLEEEKALSMELASRCWKMEVLKGKKEELECQLESANSAIHELQEKVNSLEIKLEEGETFSVELLARCQSMEAINAKKKELESQLTGKQLEVGKLQGKVNILGGKVEEERALSSELAANIEAVEAKRKELVVQLELAHVEVGILQEKLIILEKQVEEERALSADFARKYHQLEHELTSKQQAAESHRSTSSSRVLKARQEKNVALAAGKFAECQKTIASLNQRLKSLANFDDLMLETEPGFNADLLSIRADSRILDPSKENSFP</sequence>
<feature type="compositionally biased region" description="Basic and acidic residues" evidence="4">
    <location>
        <begin position="1"/>
        <end position="18"/>
    </location>
</feature>
<feature type="compositionally biased region" description="Basic and acidic residues" evidence="4">
    <location>
        <begin position="368"/>
        <end position="377"/>
    </location>
</feature>
<dbReference type="AlphaFoldDB" id="A0A4S8J7B0"/>
<comment type="caution">
    <text evidence="5">The sequence shown here is derived from an EMBL/GenBank/DDBJ whole genome shotgun (WGS) entry which is preliminary data.</text>
</comment>
<feature type="compositionally biased region" description="Basic and acidic residues" evidence="4">
    <location>
        <begin position="56"/>
        <end position="65"/>
    </location>
</feature>
<dbReference type="STRING" id="52838.A0A4S8J7B0"/>
<dbReference type="EMBL" id="PYDT01000007">
    <property type="protein sequence ID" value="THU57059.1"/>
    <property type="molecule type" value="Genomic_DNA"/>
</dbReference>
<proteinExistence type="inferred from homology"/>
<evidence type="ECO:0000313" key="6">
    <source>
        <dbReference type="Proteomes" id="UP000317650"/>
    </source>
</evidence>
<dbReference type="InterPro" id="IPR008587">
    <property type="entry name" value="FPP_plant"/>
</dbReference>
<feature type="region of interest" description="Disordered" evidence="4">
    <location>
        <begin position="357"/>
        <end position="377"/>
    </location>
</feature>
<dbReference type="Proteomes" id="UP000317650">
    <property type="component" value="Chromosome 11"/>
</dbReference>
<organism evidence="5 6">
    <name type="scientific">Musa balbisiana</name>
    <name type="common">Banana</name>
    <dbReference type="NCBI Taxonomy" id="52838"/>
    <lineage>
        <taxon>Eukaryota</taxon>
        <taxon>Viridiplantae</taxon>
        <taxon>Streptophyta</taxon>
        <taxon>Embryophyta</taxon>
        <taxon>Tracheophyta</taxon>
        <taxon>Spermatophyta</taxon>
        <taxon>Magnoliopsida</taxon>
        <taxon>Liliopsida</taxon>
        <taxon>Zingiberales</taxon>
        <taxon>Musaceae</taxon>
        <taxon>Musa</taxon>
    </lineage>
</organism>
<evidence type="ECO:0000313" key="5">
    <source>
        <dbReference type="EMBL" id="THU57059.1"/>
    </source>
</evidence>
<feature type="compositionally biased region" description="Polar residues" evidence="4">
    <location>
        <begin position="38"/>
        <end position="55"/>
    </location>
</feature>
<dbReference type="Pfam" id="PF05911">
    <property type="entry name" value="FPP"/>
    <property type="match status" value="4"/>
</dbReference>